<sequence length="201" mass="21662">MSSRVTGTPELHVADVTRCFAGRLYSSDGSSAEHPWLSQTAGLLSADSSVRGRQTELEGSSHDEAREQLAPGANTLEASYGHSSSTILAASGQMTQIERGPRVIPGPAPEPSYPPGEAGSAHTRPPKRKHGCLSCQTQPATDRRGRHKRDSDLNVGFFCSQDRALLVSEEFVGGNRITMNHGRRKLVETDRSDISSKHSEV</sequence>
<reference evidence="3" key="1">
    <citation type="journal article" date="2018" name="Nat. Microbiol.">
        <title>Leveraging single-cell genomics to expand the fungal tree of life.</title>
        <authorList>
            <person name="Ahrendt S.R."/>
            <person name="Quandt C.A."/>
            <person name="Ciobanu D."/>
            <person name="Clum A."/>
            <person name="Salamov A."/>
            <person name="Andreopoulos B."/>
            <person name="Cheng J.F."/>
            <person name="Woyke T."/>
            <person name="Pelin A."/>
            <person name="Henrissat B."/>
            <person name="Reynolds N.K."/>
            <person name="Benny G.L."/>
            <person name="Smith M.E."/>
            <person name="James T.Y."/>
            <person name="Grigoriev I.V."/>
        </authorList>
    </citation>
    <scope>NUCLEOTIDE SEQUENCE [LARGE SCALE GENOMIC DNA]</scope>
    <source>
        <strain evidence="3">ATCC 52028</strain>
    </source>
</reference>
<organism evidence="2 3">
    <name type="scientific">Caulochytrium protostelioides</name>
    <dbReference type="NCBI Taxonomy" id="1555241"/>
    <lineage>
        <taxon>Eukaryota</taxon>
        <taxon>Fungi</taxon>
        <taxon>Fungi incertae sedis</taxon>
        <taxon>Chytridiomycota</taxon>
        <taxon>Chytridiomycota incertae sedis</taxon>
        <taxon>Chytridiomycetes</taxon>
        <taxon>Caulochytriales</taxon>
        <taxon>Caulochytriaceae</taxon>
        <taxon>Caulochytrium</taxon>
    </lineage>
</organism>
<evidence type="ECO:0000313" key="3">
    <source>
        <dbReference type="Proteomes" id="UP000268535"/>
    </source>
</evidence>
<accession>A0A4P9WZQ7</accession>
<feature type="compositionally biased region" description="Basic and acidic residues" evidence="1">
    <location>
        <begin position="53"/>
        <end position="66"/>
    </location>
</feature>
<feature type="region of interest" description="Disordered" evidence="1">
    <location>
        <begin position="105"/>
        <end position="149"/>
    </location>
</feature>
<dbReference type="Proteomes" id="UP000268535">
    <property type="component" value="Unassembled WGS sequence"/>
</dbReference>
<protein>
    <submittedName>
        <fullName evidence="2">Uncharacterized protein</fullName>
    </submittedName>
</protein>
<dbReference type="EMBL" id="ML009418">
    <property type="protein sequence ID" value="RKO97090.1"/>
    <property type="molecule type" value="Genomic_DNA"/>
</dbReference>
<gene>
    <name evidence="2" type="ORF">CAUPRSCDRAFT_11220</name>
</gene>
<dbReference type="AlphaFoldDB" id="A0A4P9WZQ7"/>
<evidence type="ECO:0000256" key="1">
    <source>
        <dbReference type="SAM" id="MobiDB-lite"/>
    </source>
</evidence>
<evidence type="ECO:0000313" key="2">
    <source>
        <dbReference type="EMBL" id="RKO97090.1"/>
    </source>
</evidence>
<proteinExistence type="predicted"/>
<name>A0A4P9WZQ7_9FUNG</name>
<feature type="region of interest" description="Disordered" evidence="1">
    <location>
        <begin position="47"/>
        <end position="66"/>
    </location>
</feature>
<feature type="compositionally biased region" description="Pro residues" evidence="1">
    <location>
        <begin position="105"/>
        <end position="114"/>
    </location>
</feature>